<protein>
    <submittedName>
        <fullName evidence="5">3-keto-5-aminohexanoate cleavage protein</fullName>
    </submittedName>
</protein>
<evidence type="ECO:0000256" key="3">
    <source>
        <dbReference type="ARBA" id="ARBA00022723"/>
    </source>
</evidence>
<keyword evidence="6" id="KW-1185">Reference proteome</keyword>
<name>A0ABX1F1M0_9PROT</name>
<dbReference type="Proteomes" id="UP000765160">
    <property type="component" value="Unassembled WGS sequence"/>
</dbReference>
<accession>A0ABX1F1M0</accession>
<dbReference type="Gene3D" id="3.20.20.70">
    <property type="entry name" value="Aldolase class I"/>
    <property type="match status" value="1"/>
</dbReference>
<keyword evidence="3" id="KW-0479">Metal-binding</keyword>
<sequence length="293" mass="31620">MAKKVIIMARINEYAPRDRNPHIPFTPTEIAETAAACAAEGASIVHFHARNPDGSPSHDPEMYLEIIRAIRARSDILIDCTLGQNTIKGDAARAAHIARMQGSPANRADMAAIDVGSTNIDVYDAQAKRFTTTDKTYVNTMSTCMYLASEMDKVGVKPHLTCWAIPFLRAADALMDMGVFQEPAYVQFAFCEGGIVGGHPCTIASTLAFLDVLPPNRRIEWTVTCKEGNLLPAAAVALERGGHLSPGIGDYPYPELGCPSNAELVRFFAGLARGFGREPATPAETRAMLGIRA</sequence>
<dbReference type="EMBL" id="JAAVTX010000004">
    <property type="protein sequence ID" value="NKE46236.1"/>
    <property type="molecule type" value="Genomic_DNA"/>
</dbReference>
<organism evidence="5 6">
    <name type="scientific">Falsiroseomonas frigidaquae</name>
    <dbReference type="NCBI Taxonomy" id="487318"/>
    <lineage>
        <taxon>Bacteria</taxon>
        <taxon>Pseudomonadati</taxon>
        <taxon>Pseudomonadota</taxon>
        <taxon>Alphaproteobacteria</taxon>
        <taxon>Acetobacterales</taxon>
        <taxon>Roseomonadaceae</taxon>
        <taxon>Falsiroseomonas</taxon>
    </lineage>
</organism>
<dbReference type="Pfam" id="PF05853">
    <property type="entry name" value="BKACE"/>
    <property type="match status" value="1"/>
</dbReference>
<dbReference type="RefSeq" id="WP_168050739.1">
    <property type="nucleotide sequence ID" value="NZ_JAATJR010000004.1"/>
</dbReference>
<gene>
    <name evidence="5" type="ORF">HB662_15730</name>
</gene>
<keyword evidence="4" id="KW-0862">Zinc</keyword>
<evidence type="ECO:0000256" key="4">
    <source>
        <dbReference type="ARBA" id="ARBA00022833"/>
    </source>
</evidence>
<dbReference type="SUPFAM" id="SSF51395">
    <property type="entry name" value="FMN-linked oxidoreductases"/>
    <property type="match status" value="1"/>
</dbReference>
<proteinExistence type="predicted"/>
<dbReference type="InterPro" id="IPR008567">
    <property type="entry name" value="BKACE"/>
</dbReference>
<keyword evidence="2" id="KW-0808">Transferase</keyword>
<dbReference type="PANTHER" id="PTHR37418">
    <property type="entry name" value="3-KETO-5-AMINOHEXANOATE CLEAVAGE ENZYME-RELATED"/>
    <property type="match status" value="1"/>
</dbReference>
<evidence type="ECO:0000313" key="6">
    <source>
        <dbReference type="Proteomes" id="UP000765160"/>
    </source>
</evidence>
<comment type="cofactor">
    <cofactor evidence="1">
        <name>Zn(2+)</name>
        <dbReference type="ChEBI" id="CHEBI:29105"/>
    </cofactor>
</comment>
<reference evidence="5 6" key="1">
    <citation type="submission" date="2020-03" db="EMBL/GenBank/DDBJ databases">
        <title>Roseomonas selenitidurans sp. nov. isolated from soil.</title>
        <authorList>
            <person name="Liu H."/>
        </authorList>
    </citation>
    <scope>NUCLEOTIDE SEQUENCE [LARGE SCALE GENOMIC DNA]</scope>
    <source>
        <strain evidence="5 6">JCM 15073</strain>
    </source>
</reference>
<evidence type="ECO:0000256" key="1">
    <source>
        <dbReference type="ARBA" id="ARBA00001947"/>
    </source>
</evidence>
<dbReference type="PANTHER" id="PTHR37418:SF2">
    <property type="entry name" value="3-KETO-5-AMINOHEXANOATE CLEAVAGE ENZYME"/>
    <property type="match status" value="1"/>
</dbReference>
<evidence type="ECO:0000256" key="2">
    <source>
        <dbReference type="ARBA" id="ARBA00022679"/>
    </source>
</evidence>
<comment type="caution">
    <text evidence="5">The sequence shown here is derived from an EMBL/GenBank/DDBJ whole genome shotgun (WGS) entry which is preliminary data.</text>
</comment>
<dbReference type="InterPro" id="IPR013785">
    <property type="entry name" value="Aldolase_TIM"/>
</dbReference>
<evidence type="ECO:0000313" key="5">
    <source>
        <dbReference type="EMBL" id="NKE46236.1"/>
    </source>
</evidence>